<name>A0ABW2RXF5_9NOCA</name>
<protein>
    <submittedName>
        <fullName evidence="8">Carbohydrate ABC transporter permease</fullName>
    </submittedName>
</protein>
<keyword evidence="3 5" id="KW-1133">Transmembrane helix</keyword>
<accession>A0ABW2RXF5</accession>
<dbReference type="PANTHER" id="PTHR43759">
    <property type="entry name" value="TREHALOSE TRANSPORT SYSTEM PERMEASE PROTEIN SUGA"/>
    <property type="match status" value="1"/>
</dbReference>
<dbReference type="Pfam" id="PF00528">
    <property type="entry name" value="BPD_transp_1"/>
    <property type="match status" value="1"/>
</dbReference>
<feature type="region of interest" description="Disordered" evidence="6">
    <location>
        <begin position="1"/>
        <end position="47"/>
    </location>
</feature>
<dbReference type="CDD" id="cd06261">
    <property type="entry name" value="TM_PBP2"/>
    <property type="match status" value="1"/>
</dbReference>
<feature type="transmembrane region" description="Helical" evidence="5">
    <location>
        <begin position="169"/>
        <end position="194"/>
    </location>
</feature>
<comment type="caution">
    <text evidence="8">The sequence shown here is derived from an EMBL/GenBank/DDBJ whole genome shotgun (WGS) entry which is preliminary data.</text>
</comment>
<keyword evidence="5" id="KW-0813">Transport</keyword>
<feature type="transmembrane region" description="Helical" evidence="5">
    <location>
        <begin position="261"/>
        <end position="280"/>
    </location>
</feature>
<dbReference type="InterPro" id="IPR052730">
    <property type="entry name" value="Sugar_ABC_transporter"/>
</dbReference>
<organism evidence="8 9">
    <name type="scientific">Rhodococcus daqingensis</name>
    <dbReference type="NCBI Taxonomy" id="2479363"/>
    <lineage>
        <taxon>Bacteria</taxon>
        <taxon>Bacillati</taxon>
        <taxon>Actinomycetota</taxon>
        <taxon>Actinomycetes</taxon>
        <taxon>Mycobacteriales</taxon>
        <taxon>Nocardiaceae</taxon>
        <taxon>Rhodococcus</taxon>
    </lineage>
</organism>
<evidence type="ECO:0000259" key="7">
    <source>
        <dbReference type="PROSITE" id="PS50928"/>
    </source>
</evidence>
<comment type="subcellular location">
    <subcellularLocation>
        <location evidence="5">Cell membrane</location>
        <topology evidence="5">Multi-pass membrane protein</topology>
    </subcellularLocation>
    <subcellularLocation>
        <location evidence="1">Membrane</location>
        <topology evidence="1">Multi-pass membrane protein</topology>
    </subcellularLocation>
</comment>
<dbReference type="PANTHER" id="PTHR43759:SF1">
    <property type="entry name" value="GLUCOSE IMPORT SYSTEM PERMEASE PROTEIN GLCT"/>
    <property type="match status" value="1"/>
</dbReference>
<dbReference type="SUPFAM" id="SSF161098">
    <property type="entry name" value="MetI-like"/>
    <property type="match status" value="1"/>
</dbReference>
<evidence type="ECO:0000313" key="9">
    <source>
        <dbReference type="Proteomes" id="UP001596484"/>
    </source>
</evidence>
<evidence type="ECO:0000256" key="6">
    <source>
        <dbReference type="SAM" id="MobiDB-lite"/>
    </source>
</evidence>
<dbReference type="Proteomes" id="UP001596484">
    <property type="component" value="Unassembled WGS sequence"/>
</dbReference>
<feature type="domain" description="ABC transmembrane type-1" evidence="7">
    <location>
        <begin position="135"/>
        <end position="341"/>
    </location>
</feature>
<dbReference type="InterPro" id="IPR000515">
    <property type="entry name" value="MetI-like"/>
</dbReference>
<feature type="transmembrane region" description="Helical" evidence="5">
    <location>
        <begin position="56"/>
        <end position="76"/>
    </location>
</feature>
<evidence type="ECO:0000256" key="3">
    <source>
        <dbReference type="ARBA" id="ARBA00022989"/>
    </source>
</evidence>
<dbReference type="EMBL" id="JBHTCS010000012">
    <property type="protein sequence ID" value="MFC7448494.1"/>
    <property type="molecule type" value="Genomic_DNA"/>
</dbReference>
<feature type="transmembrane region" description="Helical" evidence="5">
    <location>
        <begin position="131"/>
        <end position="157"/>
    </location>
</feature>
<evidence type="ECO:0000256" key="4">
    <source>
        <dbReference type="ARBA" id="ARBA00023136"/>
    </source>
</evidence>
<keyword evidence="9" id="KW-1185">Reference proteome</keyword>
<keyword evidence="4 5" id="KW-0472">Membrane</keyword>
<dbReference type="PROSITE" id="PS50928">
    <property type="entry name" value="ABC_TM1"/>
    <property type="match status" value="1"/>
</dbReference>
<feature type="transmembrane region" description="Helical" evidence="5">
    <location>
        <begin position="329"/>
        <end position="350"/>
    </location>
</feature>
<evidence type="ECO:0000256" key="2">
    <source>
        <dbReference type="ARBA" id="ARBA00022692"/>
    </source>
</evidence>
<reference evidence="9" key="1">
    <citation type="journal article" date="2019" name="Int. J. Syst. Evol. Microbiol.">
        <title>The Global Catalogue of Microorganisms (GCM) 10K type strain sequencing project: providing services to taxonomists for standard genome sequencing and annotation.</title>
        <authorList>
            <consortium name="The Broad Institute Genomics Platform"/>
            <consortium name="The Broad Institute Genome Sequencing Center for Infectious Disease"/>
            <person name="Wu L."/>
            <person name="Ma J."/>
        </authorList>
    </citation>
    <scope>NUCLEOTIDE SEQUENCE [LARGE SCALE GENOMIC DNA]</scope>
    <source>
        <strain evidence="9">ICMP 19430</strain>
    </source>
</reference>
<evidence type="ECO:0000313" key="8">
    <source>
        <dbReference type="EMBL" id="MFC7448494.1"/>
    </source>
</evidence>
<sequence>MADSAGPRQADEARAAAGVLTDSGRDVSASGREVPDSGYPGHDDVAPPPRKRDLRAVWLIAPTMVILAIVILYPVLRAIWLSFQADKGLDPVTGTFTEGGFAGFDHYLMWLTQNCGSGMGSCPPGTLGADFWPSVGITFFFAVVTVSIEVLLGLWMATIMGRTFVGRSLLRAAVLIPWAIPTAVTAKLWFFIFAENGIANKILGTDIAWTTDPWASRFAVIVADVWKTTPFMALLILAGLQMIPQDVYEAAKVDGASAWQRFTQITLPLVKPALMVAVLFRTLDVLRMYDLPAILNGDSGATPTTTMSILVVADIRNGNFNSASALSTLVFLMIFAVAFIMVKFLGANAVRTQDEQRKGDKQ</sequence>
<gene>
    <name evidence="8" type="ORF">ACFQS9_11410</name>
</gene>
<feature type="transmembrane region" description="Helical" evidence="5">
    <location>
        <begin position="214"/>
        <end position="240"/>
    </location>
</feature>
<keyword evidence="2 5" id="KW-0812">Transmembrane</keyword>
<evidence type="ECO:0000256" key="5">
    <source>
        <dbReference type="RuleBase" id="RU363032"/>
    </source>
</evidence>
<dbReference type="RefSeq" id="WP_378404580.1">
    <property type="nucleotide sequence ID" value="NZ_JBHTCS010000012.1"/>
</dbReference>
<proteinExistence type="inferred from homology"/>
<comment type="similarity">
    <text evidence="5">Belongs to the binding-protein-dependent transport system permease family.</text>
</comment>
<evidence type="ECO:0000256" key="1">
    <source>
        <dbReference type="ARBA" id="ARBA00004141"/>
    </source>
</evidence>
<dbReference type="InterPro" id="IPR035906">
    <property type="entry name" value="MetI-like_sf"/>
</dbReference>
<dbReference type="Gene3D" id="1.10.3720.10">
    <property type="entry name" value="MetI-like"/>
    <property type="match status" value="1"/>
</dbReference>